<gene>
    <name evidence="1" type="ORF">SAMN05421748_108161</name>
</gene>
<protein>
    <submittedName>
        <fullName evidence="1">Uncharacterized protein</fullName>
    </submittedName>
</protein>
<dbReference type="Proteomes" id="UP000219612">
    <property type="component" value="Unassembled WGS sequence"/>
</dbReference>
<keyword evidence="2" id="KW-1185">Reference proteome</keyword>
<organism evidence="1 2">
    <name type="scientific">Paractinoplanes atraurantiacus</name>
    <dbReference type="NCBI Taxonomy" id="1036182"/>
    <lineage>
        <taxon>Bacteria</taxon>
        <taxon>Bacillati</taxon>
        <taxon>Actinomycetota</taxon>
        <taxon>Actinomycetes</taxon>
        <taxon>Micromonosporales</taxon>
        <taxon>Micromonosporaceae</taxon>
        <taxon>Paractinoplanes</taxon>
    </lineage>
</organism>
<name>A0A285IIC4_9ACTN</name>
<reference evidence="1 2" key="1">
    <citation type="submission" date="2017-09" db="EMBL/GenBank/DDBJ databases">
        <authorList>
            <person name="Ehlers B."/>
            <person name="Leendertz F.H."/>
        </authorList>
    </citation>
    <scope>NUCLEOTIDE SEQUENCE [LARGE SCALE GENOMIC DNA]</scope>
    <source>
        <strain evidence="1 2">CGMCC 4.6857</strain>
    </source>
</reference>
<accession>A0A285IIC4</accession>
<dbReference type="AlphaFoldDB" id="A0A285IIC4"/>
<dbReference type="EMBL" id="OBDY01000008">
    <property type="protein sequence ID" value="SNY47547.1"/>
    <property type="molecule type" value="Genomic_DNA"/>
</dbReference>
<evidence type="ECO:0000313" key="1">
    <source>
        <dbReference type="EMBL" id="SNY47547.1"/>
    </source>
</evidence>
<evidence type="ECO:0000313" key="2">
    <source>
        <dbReference type="Proteomes" id="UP000219612"/>
    </source>
</evidence>
<sequence>MLSRSAVSAVAQSVARAEQRLLRRITDDRDSEEPAMSSTLSNQLESLVEEATDEGVNLKIRVLDSAGANSSESLLGADLCAVLDIEVAPQVRVRKGFLVQAKRSGYSGLTYAPPNQASKDYSHWLWRPDALMDESGVVALTTPPKLLATQCRDMLNVTPASFVWIYGNHPVAVVGAKPILELYARPRRSPPIELGTKRLDDFMVNALDCFIGDPAIIAWNTESLLQQCVLRRARFGALFTVDLPRRFGED</sequence>
<proteinExistence type="predicted"/>